<proteinExistence type="predicted"/>
<dbReference type="EnsemblMetazoa" id="AAEL025185-RB">
    <property type="protein sequence ID" value="AAEL025185-PB"/>
    <property type="gene ID" value="AAEL025185"/>
</dbReference>
<gene>
    <name evidence="1" type="primary">110674158</name>
</gene>
<reference evidence="1 2" key="1">
    <citation type="submission" date="2017-06" db="EMBL/GenBank/DDBJ databases">
        <title>Aedes aegypti genome working group (AGWG) sequencing and assembly.</title>
        <authorList>
            <consortium name="Aedes aegypti Genome Working Group (AGWG)"/>
            <person name="Matthews B.J."/>
        </authorList>
    </citation>
    <scope>NUCLEOTIDE SEQUENCE [LARGE SCALE GENOMIC DNA]</scope>
    <source>
        <strain evidence="1 2">LVP_AGWG</strain>
    </source>
</reference>
<dbReference type="Proteomes" id="UP000008820">
    <property type="component" value="Chromosome 1"/>
</dbReference>
<accession>A0A6I8TSM4</accession>
<name>A0A6I8TSM4_AEDAE</name>
<evidence type="ECO:0000313" key="1">
    <source>
        <dbReference type="EnsemblMetazoa" id="AAEL025185-PB"/>
    </source>
</evidence>
<dbReference type="AlphaFoldDB" id="A0A6I8TSM4"/>
<dbReference type="InParanoid" id="A0A6I8TSM4"/>
<keyword evidence="2" id="KW-1185">Reference proteome</keyword>
<organism evidence="1 2">
    <name type="scientific">Aedes aegypti</name>
    <name type="common">Yellowfever mosquito</name>
    <name type="synonym">Culex aegypti</name>
    <dbReference type="NCBI Taxonomy" id="7159"/>
    <lineage>
        <taxon>Eukaryota</taxon>
        <taxon>Metazoa</taxon>
        <taxon>Ecdysozoa</taxon>
        <taxon>Arthropoda</taxon>
        <taxon>Hexapoda</taxon>
        <taxon>Insecta</taxon>
        <taxon>Pterygota</taxon>
        <taxon>Neoptera</taxon>
        <taxon>Endopterygota</taxon>
        <taxon>Diptera</taxon>
        <taxon>Nematocera</taxon>
        <taxon>Culicoidea</taxon>
        <taxon>Culicidae</taxon>
        <taxon>Culicinae</taxon>
        <taxon>Aedini</taxon>
        <taxon>Aedes</taxon>
        <taxon>Stegomyia</taxon>
    </lineage>
</organism>
<dbReference type="OrthoDB" id="7764023at2759"/>
<protein>
    <submittedName>
        <fullName evidence="1">Uncharacterized protein</fullName>
    </submittedName>
</protein>
<reference evidence="1" key="2">
    <citation type="submission" date="2020-05" db="UniProtKB">
        <authorList>
            <consortium name="EnsemblMetazoa"/>
        </authorList>
    </citation>
    <scope>IDENTIFICATION</scope>
    <source>
        <strain evidence="1">LVP_AGWG</strain>
    </source>
</reference>
<evidence type="ECO:0000313" key="2">
    <source>
        <dbReference type="Proteomes" id="UP000008820"/>
    </source>
</evidence>
<sequence>MKAEVKMVSIPESCVLDEQALFADLFEEVPAECIDLFRRVKFGIAELLTVNEEDFVSILAVNSPPFEVAQIWKWIANWRRRNNLQNCVFVQEVNPPCEQEVAAELVANANSATQATPIEPVIQEDLVAITNDTVFAQGKSSTNNNCQDGIPEKAEDDLCSVIKCEDSDIVDVEIPKGRPEERHSLASPSFLTPNHLRVLLEKTDYGRRVLQAANTHTLSDAGQKLVVDTVARFHLSHGRKTTAESINELSNVIIRVFPKESKDTYYIPKAGRSNPGGKLFSRINYIKQSDRQKLKKEEAHVAGPGEEGIGAQKLPAEVEAAVQWLALNIAPWSTVLCLWEVSYPARKEYITLVNIPRSGKRCTNQ</sequence>